<keyword evidence="5" id="KW-1185">Reference proteome</keyword>
<dbReference type="EMBL" id="FNEJ01000007">
    <property type="protein sequence ID" value="SDI60557.1"/>
    <property type="molecule type" value="Genomic_DNA"/>
</dbReference>
<evidence type="ECO:0000313" key="5">
    <source>
        <dbReference type="Proteomes" id="UP000199093"/>
    </source>
</evidence>
<gene>
    <name evidence="4" type="ORF">SAMN04487993_100763</name>
</gene>
<proteinExistence type="predicted"/>
<dbReference type="OrthoDB" id="931854at2"/>
<feature type="domain" description="D-apionate lactonase C-terminal" evidence="3">
    <location>
        <begin position="568"/>
        <end position="644"/>
    </location>
</feature>
<sequence length="648" mass="68677">MTPTPSRAVALYGTEEQVPPPRLLTAGPLSAELEAGNLRDIRFAGAEVLRAVSYIVRDKDWGTYSPTLDALEVQQEPDRFVVTYRARVAEPGQAFAYEARIEGRADGTLTFTGSGAAETPFLTNRTGFVILHPIAGVAGGPVTLTHVDGRQVEGRFPDLIDPVQPMMDLRALEHVSPEGHRVHCLMEGDTFEMEDQRNWTDASYKTYVRPLALPWPYELEPGARLEQKITLRITGAAGAATRAEGVTLDLGREAGRMPALGMGLDPGDAAAALTCADPLRALGPAHLLCHHDPRRGHDRASLQAQLDVAQALGAEPWLEAVIAATDDAGAEAEVTALGATVAGLGAPFATVLLSPAPDLKCTLPGSVWPEAPDAAALAQVARQAFPGARLGGGMFSYFTELNRKRPPVDALDLVSFTTSAMVHAGDDRSVMESLEALPAIARSAAEIARPLPFAVGPSAMGMRANPYGAAPKDNPDNIRQAMNFNDPRQRGLLGAAWTLGALAQFATGGAEAVALGAPVGAFGAVHVPTRFPQPWYDDHGGLYPLFHPLRGLARLRGQPLRRVDSSDPARVLGLAVGTPGETEIWLANLTADPVRLHLPQGARQMACLSAAEFAEAAEDPGFLDRLAPVPDAGISLDAYSVLRLLGAF</sequence>
<feature type="domain" description="D-apionate lactonase TIM barrel" evidence="2">
    <location>
        <begin position="260"/>
        <end position="557"/>
    </location>
</feature>
<dbReference type="RefSeq" id="WP_089846249.1">
    <property type="nucleotide sequence ID" value="NZ_FNEJ01000007.1"/>
</dbReference>
<dbReference type="InterPro" id="IPR058789">
    <property type="entry name" value="ApnL_C"/>
</dbReference>
<dbReference type="STRING" id="555512.SAMN04487993_100763"/>
<reference evidence="4 5" key="1">
    <citation type="submission" date="2016-10" db="EMBL/GenBank/DDBJ databases">
        <authorList>
            <person name="de Groot N.N."/>
        </authorList>
    </citation>
    <scope>NUCLEOTIDE SEQUENCE [LARGE SCALE GENOMIC DNA]</scope>
    <source>
        <strain evidence="4 5">DSM 26424</strain>
    </source>
</reference>
<organism evidence="4 5">
    <name type="scientific">Salipiger marinus</name>
    <dbReference type="NCBI Taxonomy" id="555512"/>
    <lineage>
        <taxon>Bacteria</taxon>
        <taxon>Pseudomonadati</taxon>
        <taxon>Pseudomonadota</taxon>
        <taxon>Alphaproteobacteria</taxon>
        <taxon>Rhodobacterales</taxon>
        <taxon>Roseobacteraceae</taxon>
        <taxon>Salipiger</taxon>
    </lineage>
</organism>
<evidence type="ECO:0000259" key="1">
    <source>
        <dbReference type="Pfam" id="PF25837"/>
    </source>
</evidence>
<dbReference type="Proteomes" id="UP000199093">
    <property type="component" value="Unassembled WGS sequence"/>
</dbReference>
<accession>A0A1G8LYH6</accession>
<dbReference type="InterPro" id="IPR058787">
    <property type="entry name" value="ApnL_M"/>
</dbReference>
<dbReference type="Pfam" id="PF25839">
    <property type="entry name" value="Apionate_lact_C"/>
    <property type="match status" value="1"/>
</dbReference>
<name>A0A1G8LYH6_9RHOB</name>
<evidence type="ECO:0000259" key="2">
    <source>
        <dbReference type="Pfam" id="PF25838"/>
    </source>
</evidence>
<feature type="domain" description="D-apionate lactonase N-terminal" evidence="1">
    <location>
        <begin position="10"/>
        <end position="235"/>
    </location>
</feature>
<dbReference type="AlphaFoldDB" id="A0A1G8LYH6"/>
<dbReference type="Pfam" id="PF25838">
    <property type="entry name" value="Apionate_lact_M"/>
    <property type="match status" value="1"/>
</dbReference>
<evidence type="ECO:0000313" key="4">
    <source>
        <dbReference type="EMBL" id="SDI60557.1"/>
    </source>
</evidence>
<dbReference type="InterPro" id="IPR058788">
    <property type="entry name" value="ApnL_N"/>
</dbReference>
<evidence type="ECO:0000259" key="3">
    <source>
        <dbReference type="Pfam" id="PF25839"/>
    </source>
</evidence>
<dbReference type="Pfam" id="PF25837">
    <property type="entry name" value="Apionate_lact_N"/>
    <property type="match status" value="1"/>
</dbReference>
<protein>
    <submittedName>
        <fullName evidence="4">Uncharacterized protein</fullName>
    </submittedName>
</protein>